<organism evidence="1 2">
    <name type="scientific">Trifolium medium</name>
    <dbReference type="NCBI Taxonomy" id="97028"/>
    <lineage>
        <taxon>Eukaryota</taxon>
        <taxon>Viridiplantae</taxon>
        <taxon>Streptophyta</taxon>
        <taxon>Embryophyta</taxon>
        <taxon>Tracheophyta</taxon>
        <taxon>Spermatophyta</taxon>
        <taxon>Magnoliopsida</taxon>
        <taxon>eudicotyledons</taxon>
        <taxon>Gunneridae</taxon>
        <taxon>Pentapetalae</taxon>
        <taxon>rosids</taxon>
        <taxon>fabids</taxon>
        <taxon>Fabales</taxon>
        <taxon>Fabaceae</taxon>
        <taxon>Papilionoideae</taxon>
        <taxon>50 kb inversion clade</taxon>
        <taxon>NPAAA clade</taxon>
        <taxon>Hologalegina</taxon>
        <taxon>IRL clade</taxon>
        <taxon>Trifolieae</taxon>
        <taxon>Trifolium</taxon>
    </lineage>
</organism>
<evidence type="ECO:0000313" key="1">
    <source>
        <dbReference type="EMBL" id="MCI39449.1"/>
    </source>
</evidence>
<sequence>STRLESEQLRNVAESETHFFGNSLGCEDTRVNETVGEVLAVCDETLGERECSDNLVGRLENVKSFSPRSREVGVGVVDLVGPA</sequence>
<comment type="caution">
    <text evidence="1">The sequence shown here is derived from an EMBL/GenBank/DDBJ whole genome shotgun (WGS) entry which is preliminary data.</text>
</comment>
<dbReference type="EMBL" id="LXQA010267449">
    <property type="protein sequence ID" value="MCI39449.1"/>
    <property type="molecule type" value="Genomic_DNA"/>
</dbReference>
<feature type="non-terminal residue" evidence="1">
    <location>
        <position position="1"/>
    </location>
</feature>
<reference evidence="1 2" key="1">
    <citation type="journal article" date="2018" name="Front. Plant Sci.">
        <title>Red Clover (Trifolium pratense) and Zigzag Clover (T. medium) - A Picture of Genomic Similarities and Differences.</title>
        <authorList>
            <person name="Dluhosova J."/>
            <person name="Istvanek J."/>
            <person name="Nedelnik J."/>
            <person name="Repkova J."/>
        </authorList>
    </citation>
    <scope>NUCLEOTIDE SEQUENCE [LARGE SCALE GENOMIC DNA]</scope>
    <source>
        <strain evidence="2">cv. 10/8</strain>
        <tissue evidence="1">Leaf</tissue>
    </source>
</reference>
<name>A0A392RSW4_9FABA</name>
<accession>A0A392RSW4</accession>
<dbReference type="AlphaFoldDB" id="A0A392RSW4"/>
<dbReference type="Proteomes" id="UP000265520">
    <property type="component" value="Unassembled WGS sequence"/>
</dbReference>
<evidence type="ECO:0000313" key="2">
    <source>
        <dbReference type="Proteomes" id="UP000265520"/>
    </source>
</evidence>
<keyword evidence="2" id="KW-1185">Reference proteome</keyword>
<proteinExistence type="predicted"/>
<protein>
    <submittedName>
        <fullName evidence="1">Uncharacterized protein</fullName>
    </submittedName>
</protein>